<sequence length="166" mass="18622">MLHFQADVFSVLSNDDMPALLDRANALIRTWRTTGRPVVFANFALGPKYESVNEHNRLVANIRETGLFREPTPANDLDLAPTDWRYSCPRANVFYGTTLDTDLRTQGIDTLVMAGIASSGVLFSSVGWSSDADYRIYLVRDCCYDPDAQAHEALFRTSFATRCFVI</sequence>
<evidence type="ECO:0000313" key="3">
    <source>
        <dbReference type="EMBL" id="PSJ57163.1"/>
    </source>
</evidence>
<dbReference type="InterPro" id="IPR036380">
    <property type="entry name" value="Isochorismatase-like_sf"/>
</dbReference>
<dbReference type="GO" id="GO:0016787">
    <property type="term" value="F:hydrolase activity"/>
    <property type="evidence" value="ECO:0007669"/>
    <property type="project" value="UniProtKB-KW"/>
</dbReference>
<dbReference type="SUPFAM" id="SSF52499">
    <property type="entry name" value="Isochorismatase-like hydrolases"/>
    <property type="match status" value="1"/>
</dbReference>
<dbReference type="InterPro" id="IPR050272">
    <property type="entry name" value="Isochorismatase-like_hydrls"/>
</dbReference>
<dbReference type="AlphaFoldDB" id="A0A2P7S3V7"/>
<gene>
    <name evidence="3" type="ORF">C7I85_23200</name>
</gene>
<dbReference type="EMBL" id="PXYL01000015">
    <property type="protein sequence ID" value="PSJ57163.1"/>
    <property type="molecule type" value="Genomic_DNA"/>
</dbReference>
<organism evidence="3 4">
    <name type="scientific">Pseudaminobacter soli</name>
    <name type="common">ex Li et al. 2025</name>
    <dbReference type="NCBI Taxonomy" id="1295366"/>
    <lineage>
        <taxon>Bacteria</taxon>
        <taxon>Pseudomonadati</taxon>
        <taxon>Pseudomonadota</taxon>
        <taxon>Alphaproteobacteria</taxon>
        <taxon>Hyphomicrobiales</taxon>
        <taxon>Phyllobacteriaceae</taxon>
        <taxon>Pseudaminobacter</taxon>
    </lineage>
</organism>
<protein>
    <submittedName>
        <fullName evidence="3">Cysteine hydrolase</fullName>
    </submittedName>
</protein>
<dbReference type="Proteomes" id="UP000240653">
    <property type="component" value="Unassembled WGS sequence"/>
</dbReference>
<feature type="domain" description="Isochorismatase-like" evidence="2">
    <location>
        <begin position="2"/>
        <end position="158"/>
    </location>
</feature>
<dbReference type="PANTHER" id="PTHR43540">
    <property type="entry name" value="PEROXYUREIDOACRYLATE/UREIDOACRYLATE AMIDOHYDROLASE-RELATED"/>
    <property type="match status" value="1"/>
</dbReference>
<keyword evidence="1 3" id="KW-0378">Hydrolase</keyword>
<name>A0A2P7S3V7_9HYPH</name>
<evidence type="ECO:0000259" key="2">
    <source>
        <dbReference type="Pfam" id="PF00857"/>
    </source>
</evidence>
<keyword evidence="4" id="KW-1185">Reference proteome</keyword>
<dbReference type="Gene3D" id="3.40.50.850">
    <property type="entry name" value="Isochorismatase-like"/>
    <property type="match status" value="1"/>
</dbReference>
<comment type="caution">
    <text evidence="3">The sequence shown here is derived from an EMBL/GenBank/DDBJ whole genome shotgun (WGS) entry which is preliminary data.</text>
</comment>
<proteinExistence type="predicted"/>
<dbReference type="Pfam" id="PF00857">
    <property type="entry name" value="Isochorismatase"/>
    <property type="match status" value="1"/>
</dbReference>
<reference evidence="3 4" key="1">
    <citation type="submission" date="2018-03" db="EMBL/GenBank/DDBJ databases">
        <title>The draft genome of Mesorhizobium soli JCM 19897.</title>
        <authorList>
            <person name="Li L."/>
            <person name="Liu L."/>
            <person name="Liang L."/>
            <person name="Wang T."/>
            <person name="Zhang X."/>
        </authorList>
    </citation>
    <scope>NUCLEOTIDE SEQUENCE [LARGE SCALE GENOMIC DNA]</scope>
    <source>
        <strain evidence="3 4">JCM 19897</strain>
    </source>
</reference>
<evidence type="ECO:0000256" key="1">
    <source>
        <dbReference type="ARBA" id="ARBA00022801"/>
    </source>
</evidence>
<accession>A0A2P7S3V7</accession>
<dbReference type="InterPro" id="IPR000868">
    <property type="entry name" value="Isochorismatase-like_dom"/>
</dbReference>
<dbReference type="CDD" id="cd00431">
    <property type="entry name" value="cysteine_hydrolases"/>
    <property type="match status" value="1"/>
</dbReference>
<dbReference type="PANTHER" id="PTHR43540:SF1">
    <property type="entry name" value="ISOCHORISMATASE HYDROLASE"/>
    <property type="match status" value="1"/>
</dbReference>
<dbReference type="OrthoDB" id="9807387at2"/>
<evidence type="ECO:0000313" key="4">
    <source>
        <dbReference type="Proteomes" id="UP000240653"/>
    </source>
</evidence>